<evidence type="ECO:0000313" key="1">
    <source>
        <dbReference type="EMBL" id="DAZ96391.1"/>
    </source>
</evidence>
<evidence type="ECO:0000313" key="2">
    <source>
        <dbReference type="Proteomes" id="UP001146120"/>
    </source>
</evidence>
<protein>
    <recommendedName>
        <fullName evidence="3">Transposase</fullName>
    </recommendedName>
</protein>
<sequence length="217" mass="24449">MQQLTLRDSKNRPRGILETKSVNVDEGISCSLLTKKIIPAIKEKWPLGEKNRPIFIQQDNAPAHVLVDDPEIYKAGHEDGWNISLEAQPAQSPDLNILDLGSIASIQSLQSRTTPKTIDGLVAELEKAFEETKPATLSCTFLTLQTVMHDVMANDGKNNFNPRHIQKMSLMQSGLLPRSLRCDVDIVERARQKLHELRDIRGVQNANEQRRSEDVHE</sequence>
<dbReference type="AlphaFoldDB" id="A0AAV2YQ93"/>
<dbReference type="EMBL" id="DAKRPA010000169">
    <property type="protein sequence ID" value="DAZ96391.1"/>
    <property type="molecule type" value="Genomic_DNA"/>
</dbReference>
<comment type="caution">
    <text evidence="1">The sequence shown here is derived from an EMBL/GenBank/DDBJ whole genome shotgun (WGS) entry which is preliminary data.</text>
</comment>
<reference evidence="1" key="1">
    <citation type="submission" date="2022-11" db="EMBL/GenBank/DDBJ databases">
        <authorList>
            <person name="Morgan W.R."/>
            <person name="Tartar A."/>
        </authorList>
    </citation>
    <scope>NUCLEOTIDE SEQUENCE</scope>
    <source>
        <strain evidence="1">ARSEF 373</strain>
    </source>
</reference>
<dbReference type="Proteomes" id="UP001146120">
    <property type="component" value="Unassembled WGS sequence"/>
</dbReference>
<name>A0AAV2YQ93_9STRA</name>
<dbReference type="PANTHER" id="PTHR47169">
    <property type="entry name" value="OS01G0541250 PROTEIN"/>
    <property type="match status" value="1"/>
</dbReference>
<gene>
    <name evidence="1" type="ORF">N0F65_010758</name>
</gene>
<proteinExistence type="predicted"/>
<evidence type="ECO:0008006" key="3">
    <source>
        <dbReference type="Google" id="ProtNLM"/>
    </source>
</evidence>
<organism evidence="1 2">
    <name type="scientific">Lagenidium giganteum</name>
    <dbReference type="NCBI Taxonomy" id="4803"/>
    <lineage>
        <taxon>Eukaryota</taxon>
        <taxon>Sar</taxon>
        <taxon>Stramenopiles</taxon>
        <taxon>Oomycota</taxon>
        <taxon>Peronosporomycetes</taxon>
        <taxon>Pythiales</taxon>
        <taxon>Pythiaceae</taxon>
    </lineage>
</organism>
<dbReference type="InterPro" id="IPR036397">
    <property type="entry name" value="RNaseH_sf"/>
</dbReference>
<accession>A0AAV2YQ93</accession>
<dbReference type="Gene3D" id="3.30.420.10">
    <property type="entry name" value="Ribonuclease H-like superfamily/Ribonuclease H"/>
    <property type="match status" value="1"/>
</dbReference>
<dbReference type="GO" id="GO:0003676">
    <property type="term" value="F:nucleic acid binding"/>
    <property type="evidence" value="ECO:0007669"/>
    <property type="project" value="InterPro"/>
</dbReference>
<keyword evidence="2" id="KW-1185">Reference proteome</keyword>
<reference evidence="1" key="2">
    <citation type="journal article" date="2023" name="Microbiol Resour">
        <title>Decontamination and Annotation of the Draft Genome Sequence of the Oomycete Lagenidium giganteum ARSEF 373.</title>
        <authorList>
            <person name="Morgan W.R."/>
            <person name="Tartar A."/>
        </authorList>
    </citation>
    <scope>NUCLEOTIDE SEQUENCE</scope>
    <source>
        <strain evidence="1">ARSEF 373</strain>
    </source>
</reference>